<name>K0RHQ0_THAOC</name>
<dbReference type="EMBL" id="AGNL01040965">
    <property type="protein sequence ID" value="EJK51814.1"/>
    <property type="molecule type" value="Genomic_DNA"/>
</dbReference>
<reference evidence="2 3" key="1">
    <citation type="journal article" date="2012" name="Genome Biol.">
        <title>Genome and low-iron response of an oceanic diatom adapted to chronic iron limitation.</title>
        <authorList>
            <person name="Lommer M."/>
            <person name="Specht M."/>
            <person name="Roy A.S."/>
            <person name="Kraemer L."/>
            <person name="Andreson R."/>
            <person name="Gutowska M.A."/>
            <person name="Wolf J."/>
            <person name="Bergner S.V."/>
            <person name="Schilhabel M.B."/>
            <person name="Klostermeier U.C."/>
            <person name="Beiko R.G."/>
            <person name="Rosenstiel P."/>
            <person name="Hippler M."/>
            <person name="Laroche J."/>
        </authorList>
    </citation>
    <scope>NUCLEOTIDE SEQUENCE [LARGE SCALE GENOMIC DNA]</scope>
    <source>
        <strain evidence="2 3">CCMP1005</strain>
    </source>
</reference>
<evidence type="ECO:0000256" key="1">
    <source>
        <dbReference type="SAM" id="MobiDB-lite"/>
    </source>
</evidence>
<sequence>RPEGAGLRQAADGGFPVTTGRLRLGILRLTTIYLGPLLGLPARIDATVIELEFPFFLSSLSSLSSLPSLSFLSFRGTSSLPSRSRVTWPRRAPHISSPNLTASPTGSVCLATCDDATSDAGRNAENPKHRGQAWVPTSVASYIQTAALGAGRSDTSSIELGIFGSSEARRQATETSSVLPLTIVTGTTDEHVDHLEAGAGPTVPTDDVVAFVFDTLSRQPTRVSTQSYFPPWARSPGGIEVRLSTLSGSVGSAGKSDNRESRAPPWPPLKPAATDVRCGIEPSPCSAACPSGAIYTSFQPDICAGLLSGISSVAPLSVGLPSEFGFADQTTPLPG</sequence>
<feature type="non-terminal residue" evidence="2">
    <location>
        <position position="1"/>
    </location>
</feature>
<comment type="caution">
    <text evidence="2">The sequence shown here is derived from an EMBL/GenBank/DDBJ whole genome shotgun (WGS) entry which is preliminary data.</text>
</comment>
<protein>
    <submittedName>
        <fullName evidence="2">Uncharacterized protein</fullName>
    </submittedName>
</protein>
<dbReference type="AlphaFoldDB" id="K0RHQ0"/>
<evidence type="ECO:0000313" key="2">
    <source>
        <dbReference type="EMBL" id="EJK51814.1"/>
    </source>
</evidence>
<proteinExistence type="predicted"/>
<organism evidence="2 3">
    <name type="scientific">Thalassiosira oceanica</name>
    <name type="common">Marine diatom</name>
    <dbReference type="NCBI Taxonomy" id="159749"/>
    <lineage>
        <taxon>Eukaryota</taxon>
        <taxon>Sar</taxon>
        <taxon>Stramenopiles</taxon>
        <taxon>Ochrophyta</taxon>
        <taxon>Bacillariophyta</taxon>
        <taxon>Coscinodiscophyceae</taxon>
        <taxon>Thalassiosirophycidae</taxon>
        <taxon>Thalassiosirales</taxon>
        <taxon>Thalassiosiraceae</taxon>
        <taxon>Thalassiosira</taxon>
    </lineage>
</organism>
<feature type="region of interest" description="Disordered" evidence="1">
    <location>
        <begin position="248"/>
        <end position="269"/>
    </location>
</feature>
<accession>K0RHQ0</accession>
<dbReference type="Proteomes" id="UP000266841">
    <property type="component" value="Unassembled WGS sequence"/>
</dbReference>
<keyword evidence="3" id="KW-1185">Reference proteome</keyword>
<gene>
    <name evidence="2" type="ORF">THAOC_28981</name>
</gene>
<evidence type="ECO:0000313" key="3">
    <source>
        <dbReference type="Proteomes" id="UP000266841"/>
    </source>
</evidence>